<dbReference type="RefSeq" id="WP_242990234.1">
    <property type="nucleotide sequence ID" value="NZ_RXYC01000009.1"/>
</dbReference>
<organism evidence="6 7">
    <name type="scientific">Acetobacterium bakii</name>
    <dbReference type="NCBI Taxonomy" id="52689"/>
    <lineage>
        <taxon>Bacteria</taxon>
        <taxon>Bacillati</taxon>
        <taxon>Bacillota</taxon>
        <taxon>Clostridia</taxon>
        <taxon>Eubacteriales</taxon>
        <taxon>Eubacteriaceae</taxon>
        <taxon>Acetobacterium</taxon>
    </lineage>
</organism>
<dbReference type="Gene3D" id="3.40.50.2000">
    <property type="entry name" value="Glycogen Phosphorylase B"/>
    <property type="match status" value="1"/>
</dbReference>
<reference evidence="7" key="1">
    <citation type="submission" date="2015-07" db="EMBL/GenBank/DDBJ databases">
        <title>Draft genome sequence of Acetobacterium bakii DSM 8293, a potential psychrophilic chemical producer through syngas fermentation.</title>
        <authorList>
            <person name="Song Y."/>
            <person name="Hwang S."/>
            <person name="Cho B.-K."/>
        </authorList>
    </citation>
    <scope>NUCLEOTIDE SEQUENCE [LARGE SCALE GENOMIC DNA]</scope>
    <source>
        <strain evidence="7">DSM 8239</strain>
    </source>
</reference>
<dbReference type="GO" id="GO:0004577">
    <property type="term" value="F:N-acetylglucosaminyldiphosphodolichol N-acetylglucosaminyltransferase activity"/>
    <property type="evidence" value="ECO:0007669"/>
    <property type="project" value="TreeGrafter"/>
</dbReference>
<comment type="subcellular location">
    <subcellularLocation>
        <location evidence="1">Endoplasmic reticulum membrane</location>
        <topology evidence="1">Single-pass membrane protein</topology>
    </subcellularLocation>
</comment>
<dbReference type="Proteomes" id="UP000036873">
    <property type="component" value="Unassembled WGS sequence"/>
</dbReference>
<dbReference type="SUPFAM" id="SSF53756">
    <property type="entry name" value="UDP-Glycosyltransferase/glycogen phosphorylase"/>
    <property type="match status" value="1"/>
</dbReference>
<sequence length="155" mass="17850">MKDNRNKSIKICFISSSGGHFEQLKMLSPLAQNHDVFWVTENSDYDVPTDYFLRQTRPSHIKNLGIMFLNTLSSIRIWAREKPDYVITTGTLVALPMAFLAKLFGKKLIYIETFARVYDGSRAGKLMYKFADLFIVQWETLKSIYPDAVYGGSIY</sequence>
<evidence type="ECO:0008006" key="8">
    <source>
        <dbReference type="Google" id="ProtNLM"/>
    </source>
</evidence>
<evidence type="ECO:0000256" key="3">
    <source>
        <dbReference type="ARBA" id="ARBA00022824"/>
    </source>
</evidence>
<dbReference type="GO" id="GO:0006488">
    <property type="term" value="P:dolichol-linked oligosaccharide biosynthetic process"/>
    <property type="evidence" value="ECO:0007669"/>
    <property type="project" value="InterPro"/>
</dbReference>
<keyword evidence="4" id="KW-1133">Transmembrane helix</keyword>
<dbReference type="NCBIfam" id="NF041549">
    <property type="entry name" value="PssD"/>
    <property type="match status" value="1"/>
</dbReference>
<keyword evidence="3" id="KW-0256">Endoplasmic reticulum</keyword>
<keyword evidence="7" id="KW-1185">Reference proteome</keyword>
<comment type="caution">
    <text evidence="6">The sequence shown here is derived from an EMBL/GenBank/DDBJ whole genome shotgun (WGS) entry which is preliminary data.</text>
</comment>
<dbReference type="InterPro" id="IPR013969">
    <property type="entry name" value="Oligosacch_biosynth_Alg14"/>
</dbReference>
<dbReference type="PANTHER" id="PTHR12154">
    <property type="entry name" value="GLYCOSYL TRANSFERASE-RELATED"/>
    <property type="match status" value="1"/>
</dbReference>
<evidence type="ECO:0000313" key="7">
    <source>
        <dbReference type="Proteomes" id="UP000036873"/>
    </source>
</evidence>
<dbReference type="PATRIC" id="fig|52689.4.peg.982"/>
<dbReference type="EMBL" id="LGYO01000021">
    <property type="protein sequence ID" value="KNZ42037.1"/>
    <property type="molecule type" value="Genomic_DNA"/>
</dbReference>
<keyword evidence="2" id="KW-0812">Transmembrane</keyword>
<proteinExistence type="predicted"/>
<protein>
    <recommendedName>
        <fullName evidence="8">Polysaccharide biosynthesis protein</fullName>
    </recommendedName>
</protein>
<evidence type="ECO:0000256" key="5">
    <source>
        <dbReference type="ARBA" id="ARBA00023136"/>
    </source>
</evidence>
<evidence type="ECO:0000313" key="6">
    <source>
        <dbReference type="EMBL" id="KNZ42037.1"/>
    </source>
</evidence>
<dbReference type="AlphaFoldDB" id="A0A0L6U120"/>
<name>A0A0L6U120_9FIRM</name>
<dbReference type="Pfam" id="PF08660">
    <property type="entry name" value="Alg14"/>
    <property type="match status" value="1"/>
</dbReference>
<dbReference type="STRING" id="52689.AKG39_08885"/>
<evidence type="ECO:0000256" key="1">
    <source>
        <dbReference type="ARBA" id="ARBA00004389"/>
    </source>
</evidence>
<evidence type="ECO:0000256" key="2">
    <source>
        <dbReference type="ARBA" id="ARBA00022692"/>
    </source>
</evidence>
<dbReference type="PANTHER" id="PTHR12154:SF4">
    <property type="entry name" value="UDP-N-ACETYLGLUCOSAMINE TRANSFERASE SUBUNIT ALG14 HOMOLOG"/>
    <property type="match status" value="1"/>
</dbReference>
<accession>A0A0L6U120</accession>
<gene>
    <name evidence="6" type="ORF">AKG39_08885</name>
</gene>
<evidence type="ECO:0000256" key="4">
    <source>
        <dbReference type="ARBA" id="ARBA00022989"/>
    </source>
</evidence>
<keyword evidence="5" id="KW-0472">Membrane</keyword>